<keyword evidence="1" id="KW-0540">Nuclease</keyword>
<gene>
    <name evidence="4" type="ORF">B1C78_14020</name>
</gene>
<dbReference type="Gene3D" id="3.30.420.10">
    <property type="entry name" value="Ribonuclease H-like superfamily/Ribonuclease H"/>
    <property type="match status" value="1"/>
</dbReference>
<dbReference type="InterPro" id="IPR012337">
    <property type="entry name" value="RNaseH-like_sf"/>
</dbReference>
<dbReference type="GO" id="GO:0003676">
    <property type="term" value="F:nucleic acid binding"/>
    <property type="evidence" value="ECO:0007669"/>
    <property type="project" value="InterPro"/>
</dbReference>
<dbReference type="GO" id="GO:0005829">
    <property type="term" value="C:cytosol"/>
    <property type="evidence" value="ECO:0007669"/>
    <property type="project" value="TreeGrafter"/>
</dbReference>
<sequence>MTRFAAIDFETACHDADSACAVGIVVVENGEIVSRLYEIIRPPTRRFAFTHIHGLTWHDVKDARPFDAVWDTLLPALEGIDFLAAHNSPFDRNVLHACCGTYGLPPPETGFVCTVQLARAQWDIRPTRLPDVCRYLGITLRHHEADSDAEACARIVIAAQEEGWRFR</sequence>
<dbReference type="InterPro" id="IPR036397">
    <property type="entry name" value="RNaseH_sf"/>
</dbReference>
<dbReference type="CDD" id="cd06130">
    <property type="entry name" value="DNA_pol_III_epsilon_like"/>
    <property type="match status" value="1"/>
</dbReference>
<organism evidence="4 5">
    <name type="scientific">Thioalkalivibrio denitrificans</name>
    <dbReference type="NCBI Taxonomy" id="108003"/>
    <lineage>
        <taxon>Bacteria</taxon>
        <taxon>Pseudomonadati</taxon>
        <taxon>Pseudomonadota</taxon>
        <taxon>Gammaproteobacteria</taxon>
        <taxon>Chromatiales</taxon>
        <taxon>Ectothiorhodospiraceae</taxon>
        <taxon>Thioalkalivibrio</taxon>
    </lineage>
</organism>
<dbReference type="InterPro" id="IPR013520">
    <property type="entry name" value="Ribonucl_H"/>
</dbReference>
<keyword evidence="2 4" id="KW-0378">Hydrolase</keyword>
<dbReference type="AlphaFoldDB" id="A0A1V3NCF8"/>
<dbReference type="PANTHER" id="PTHR30231:SF42">
    <property type="entry name" value="EXONUCLEASE"/>
    <property type="match status" value="1"/>
</dbReference>
<evidence type="ECO:0000259" key="3">
    <source>
        <dbReference type="SMART" id="SM00479"/>
    </source>
</evidence>
<dbReference type="RefSeq" id="WP_077279784.1">
    <property type="nucleotide sequence ID" value="NZ_MVBK01000091.1"/>
</dbReference>
<dbReference type="GO" id="GO:0006259">
    <property type="term" value="P:DNA metabolic process"/>
    <property type="evidence" value="ECO:0007669"/>
    <property type="project" value="UniProtKB-ARBA"/>
</dbReference>
<dbReference type="OrthoDB" id="5497329at2"/>
<dbReference type="SUPFAM" id="SSF53098">
    <property type="entry name" value="Ribonuclease H-like"/>
    <property type="match status" value="1"/>
</dbReference>
<keyword evidence="2 4" id="KW-0269">Exonuclease</keyword>
<dbReference type="Pfam" id="PF00929">
    <property type="entry name" value="RNase_T"/>
    <property type="match status" value="1"/>
</dbReference>
<dbReference type="STRING" id="108003.B1C78_14020"/>
<comment type="caution">
    <text evidence="4">The sequence shown here is derived from an EMBL/GenBank/DDBJ whole genome shotgun (WGS) entry which is preliminary data.</text>
</comment>
<dbReference type="SMART" id="SM00479">
    <property type="entry name" value="EXOIII"/>
    <property type="match status" value="1"/>
</dbReference>
<dbReference type="PANTHER" id="PTHR30231">
    <property type="entry name" value="DNA POLYMERASE III SUBUNIT EPSILON"/>
    <property type="match status" value="1"/>
</dbReference>
<keyword evidence="5" id="KW-1185">Reference proteome</keyword>
<feature type="domain" description="Exonuclease" evidence="3">
    <location>
        <begin position="3"/>
        <end position="165"/>
    </location>
</feature>
<protein>
    <submittedName>
        <fullName evidence="4">Exonuclease</fullName>
    </submittedName>
</protein>
<name>A0A1V3NCF8_9GAMM</name>
<dbReference type="Proteomes" id="UP000189462">
    <property type="component" value="Unassembled WGS sequence"/>
</dbReference>
<proteinExistence type="predicted"/>
<evidence type="ECO:0000256" key="1">
    <source>
        <dbReference type="ARBA" id="ARBA00022722"/>
    </source>
</evidence>
<dbReference type="EMBL" id="MVBK01000091">
    <property type="protein sequence ID" value="OOG22789.1"/>
    <property type="molecule type" value="Genomic_DNA"/>
</dbReference>
<evidence type="ECO:0000313" key="5">
    <source>
        <dbReference type="Proteomes" id="UP000189462"/>
    </source>
</evidence>
<accession>A0A1V3NCF8</accession>
<evidence type="ECO:0000256" key="2">
    <source>
        <dbReference type="ARBA" id="ARBA00022839"/>
    </source>
</evidence>
<reference evidence="4 5" key="1">
    <citation type="submission" date="2017-02" db="EMBL/GenBank/DDBJ databases">
        <title>Genomic diversity within the haloalkaliphilic genus Thioalkalivibrio.</title>
        <authorList>
            <person name="Ahn A.-C."/>
            <person name="Meier-Kolthoff J."/>
            <person name="Overmars L."/>
            <person name="Richter M."/>
            <person name="Woyke T."/>
            <person name="Sorokin D.Y."/>
            <person name="Muyzer G."/>
        </authorList>
    </citation>
    <scope>NUCLEOTIDE SEQUENCE [LARGE SCALE GENOMIC DNA]</scope>
    <source>
        <strain evidence="4 5">ALJD</strain>
    </source>
</reference>
<dbReference type="GO" id="GO:0008408">
    <property type="term" value="F:3'-5' exonuclease activity"/>
    <property type="evidence" value="ECO:0007669"/>
    <property type="project" value="TreeGrafter"/>
</dbReference>
<evidence type="ECO:0000313" key="4">
    <source>
        <dbReference type="EMBL" id="OOG22789.1"/>
    </source>
</evidence>